<protein>
    <submittedName>
        <fullName evidence="4">TetR family transcriptional regulator</fullName>
    </submittedName>
</protein>
<dbReference type="PANTHER" id="PTHR30055">
    <property type="entry name" value="HTH-TYPE TRANSCRIPTIONAL REGULATOR RUTR"/>
    <property type="match status" value="1"/>
</dbReference>
<dbReference type="PROSITE" id="PS50977">
    <property type="entry name" value="HTH_TETR_2"/>
    <property type="match status" value="1"/>
</dbReference>
<sequence length="223" mass="24387">MSRVPKTPPTGQIIDVVLDLLVTDGYEAVQLREVARRARVSLATVYKHFADRDELIVAAVEHWMATHSYTAMQGPEPGETLHDGLVRVLGYVFRPWERNPRMLEAYHRARTVSSGQRLDAQGINAMQPVIAALFHKADPTYIEDIALVLSNLTYALIGRFADGNLEITEILPILERAVYRLTHDNHADAAAAVASGTAGKRSGDSVVIASLAAPFKAPDPPQA</sequence>
<dbReference type="PANTHER" id="PTHR30055:SF242">
    <property type="entry name" value="HTH-TYPE TRANSCRIPTIONAL REPRESSOR KSTR"/>
    <property type="match status" value="1"/>
</dbReference>
<dbReference type="SUPFAM" id="SSF46689">
    <property type="entry name" value="Homeodomain-like"/>
    <property type="match status" value="1"/>
</dbReference>
<dbReference type="InterPro" id="IPR001647">
    <property type="entry name" value="HTH_TetR"/>
</dbReference>
<dbReference type="Pfam" id="PF00440">
    <property type="entry name" value="TetR_N"/>
    <property type="match status" value="1"/>
</dbReference>
<dbReference type="InterPro" id="IPR041642">
    <property type="entry name" value="KstR_C"/>
</dbReference>
<dbReference type="PRINTS" id="PR00455">
    <property type="entry name" value="HTHTETR"/>
</dbReference>
<dbReference type="InterPro" id="IPR009057">
    <property type="entry name" value="Homeodomain-like_sf"/>
</dbReference>
<proteinExistence type="predicted"/>
<accession>A0ABV3F3W0</accession>
<keyword evidence="1 2" id="KW-0238">DNA-binding</keyword>
<comment type="caution">
    <text evidence="4">The sequence shown here is derived from an EMBL/GenBank/DDBJ whole genome shotgun (WGS) entry which is preliminary data.</text>
</comment>
<evidence type="ECO:0000256" key="1">
    <source>
        <dbReference type="ARBA" id="ARBA00023125"/>
    </source>
</evidence>
<feature type="DNA-binding region" description="H-T-H motif" evidence="2">
    <location>
        <begin position="30"/>
        <end position="49"/>
    </location>
</feature>
<evidence type="ECO:0000256" key="2">
    <source>
        <dbReference type="PROSITE-ProRule" id="PRU00335"/>
    </source>
</evidence>
<evidence type="ECO:0000313" key="5">
    <source>
        <dbReference type="Proteomes" id="UP001551658"/>
    </source>
</evidence>
<dbReference type="Proteomes" id="UP001551658">
    <property type="component" value="Unassembled WGS sequence"/>
</dbReference>
<keyword evidence="5" id="KW-1185">Reference proteome</keyword>
<dbReference type="Pfam" id="PF17925">
    <property type="entry name" value="TetR_C_20"/>
    <property type="match status" value="1"/>
</dbReference>
<evidence type="ECO:0000313" key="4">
    <source>
        <dbReference type="EMBL" id="MEV0362333.1"/>
    </source>
</evidence>
<organism evidence="4 5">
    <name type="scientific">Nocardia fusca</name>
    <dbReference type="NCBI Taxonomy" id="941183"/>
    <lineage>
        <taxon>Bacteria</taxon>
        <taxon>Bacillati</taxon>
        <taxon>Actinomycetota</taxon>
        <taxon>Actinomycetes</taxon>
        <taxon>Mycobacteriales</taxon>
        <taxon>Nocardiaceae</taxon>
        <taxon>Nocardia</taxon>
    </lineage>
</organism>
<gene>
    <name evidence="4" type="ORF">AB0H72_06475</name>
</gene>
<dbReference type="Gene3D" id="1.10.357.10">
    <property type="entry name" value="Tetracycline Repressor, domain 2"/>
    <property type="match status" value="1"/>
</dbReference>
<name>A0ABV3F3W0_9NOCA</name>
<evidence type="ECO:0000259" key="3">
    <source>
        <dbReference type="PROSITE" id="PS50977"/>
    </source>
</evidence>
<dbReference type="RefSeq" id="WP_357974606.1">
    <property type="nucleotide sequence ID" value="NZ_JBFAIH010000002.1"/>
</dbReference>
<dbReference type="EMBL" id="JBFAIH010000002">
    <property type="protein sequence ID" value="MEV0362333.1"/>
    <property type="molecule type" value="Genomic_DNA"/>
</dbReference>
<dbReference type="InterPro" id="IPR050109">
    <property type="entry name" value="HTH-type_TetR-like_transc_reg"/>
</dbReference>
<feature type="domain" description="HTH tetR-type" evidence="3">
    <location>
        <begin position="7"/>
        <end position="67"/>
    </location>
</feature>
<reference evidence="4 5" key="1">
    <citation type="submission" date="2024-06" db="EMBL/GenBank/DDBJ databases">
        <title>The Natural Products Discovery Center: Release of the First 8490 Sequenced Strains for Exploring Actinobacteria Biosynthetic Diversity.</title>
        <authorList>
            <person name="Kalkreuter E."/>
            <person name="Kautsar S.A."/>
            <person name="Yang D."/>
            <person name="Bader C.D."/>
            <person name="Teijaro C.N."/>
            <person name="Fluegel L."/>
            <person name="Davis C.M."/>
            <person name="Simpson J.R."/>
            <person name="Lauterbach L."/>
            <person name="Steele A.D."/>
            <person name="Gui C."/>
            <person name="Meng S."/>
            <person name="Li G."/>
            <person name="Viehrig K."/>
            <person name="Ye F."/>
            <person name="Su P."/>
            <person name="Kiefer A.F."/>
            <person name="Nichols A."/>
            <person name="Cepeda A.J."/>
            <person name="Yan W."/>
            <person name="Fan B."/>
            <person name="Jiang Y."/>
            <person name="Adhikari A."/>
            <person name="Zheng C.-J."/>
            <person name="Schuster L."/>
            <person name="Cowan T.M."/>
            <person name="Smanski M.J."/>
            <person name="Chevrette M.G."/>
            <person name="De Carvalho L.P.S."/>
            <person name="Shen B."/>
        </authorList>
    </citation>
    <scope>NUCLEOTIDE SEQUENCE [LARGE SCALE GENOMIC DNA]</scope>
    <source>
        <strain evidence="4 5">NPDC050671</strain>
    </source>
</reference>